<dbReference type="InterPro" id="IPR002669">
    <property type="entry name" value="UreD"/>
</dbReference>
<evidence type="ECO:0000256" key="2">
    <source>
        <dbReference type="ARBA" id="ARBA00023186"/>
    </source>
</evidence>
<comment type="similarity">
    <text evidence="1 3">Belongs to the UreD family.</text>
</comment>
<evidence type="ECO:0000256" key="3">
    <source>
        <dbReference type="HAMAP-Rule" id="MF_01384"/>
    </source>
</evidence>
<dbReference type="Proteomes" id="UP001232725">
    <property type="component" value="Unassembled WGS sequence"/>
</dbReference>
<comment type="function">
    <text evidence="3">Required for maturation of urease via the functional incorporation of the urease nickel metallocenter.</text>
</comment>
<comment type="subcellular location">
    <subcellularLocation>
        <location evidence="3">Cytoplasm</location>
    </subcellularLocation>
</comment>
<keyword evidence="2 3" id="KW-0143">Chaperone</keyword>
<comment type="subunit">
    <text evidence="3">UreD, UreF and UreG form a complex that acts as a GTP-hydrolysis-dependent molecular chaperone, activating the urease apoprotein by helping to assemble the nickel containing metallocenter of UreC. The UreE protein probably delivers the nickel.</text>
</comment>
<dbReference type="Pfam" id="PF01774">
    <property type="entry name" value="UreD"/>
    <property type="match status" value="1"/>
</dbReference>
<protein>
    <recommendedName>
        <fullName evidence="3">Urease accessory protein UreD</fullName>
    </recommendedName>
</protein>
<sequence length="289" mass="30613">MKLEIPAPAGTAADDFMGSLTLEVEERDGRSVVRRQAHSGALRALRPHYLDASGQVSVTAINPGGGYLGGDRYRLAAELGEKASLLLTTQSATKVYRTPQGPVHSAQEFTLADGARLESVPDGIIAYQGATYRQDTVVHLHPGASLALAETVTHGWSPDGTPFAFDEVSLRTEVHVDGRLVVLDNLLLRPDAEGLGALMLDGRSHLGTLLVVDSRADDDAVAALRSTLGIVGEQPAGAPLTGISRLAVPGFVLRTLADSTQAVEAVLFAALGWMRAEWHGQGSLDLRKR</sequence>
<dbReference type="PANTHER" id="PTHR33643">
    <property type="entry name" value="UREASE ACCESSORY PROTEIN D"/>
    <property type="match status" value="1"/>
</dbReference>
<dbReference type="RefSeq" id="WP_305994818.1">
    <property type="nucleotide sequence ID" value="NZ_JAVALS010000001.1"/>
</dbReference>
<evidence type="ECO:0000313" key="5">
    <source>
        <dbReference type="Proteomes" id="UP001232725"/>
    </source>
</evidence>
<comment type="caution">
    <text evidence="4">The sequence shown here is derived from an EMBL/GenBank/DDBJ whole genome shotgun (WGS) entry which is preliminary data.</text>
</comment>
<evidence type="ECO:0000313" key="4">
    <source>
        <dbReference type="EMBL" id="MDP5225777.1"/>
    </source>
</evidence>
<dbReference type="EMBL" id="JAVALS010000001">
    <property type="protein sequence ID" value="MDP5225777.1"/>
    <property type="molecule type" value="Genomic_DNA"/>
</dbReference>
<name>A0ABT9IJK8_9MICC</name>
<accession>A0ABT9IJK8</accession>
<proteinExistence type="inferred from homology"/>
<gene>
    <name evidence="3" type="primary">ureD</name>
    <name evidence="4" type="ORF">Q9R02_01230</name>
</gene>
<keyword evidence="3" id="KW-0963">Cytoplasm</keyword>
<organism evidence="4 5">
    <name type="scientific">Arthrobacter horti</name>
    <dbReference type="NCBI Taxonomy" id="3068273"/>
    <lineage>
        <taxon>Bacteria</taxon>
        <taxon>Bacillati</taxon>
        <taxon>Actinomycetota</taxon>
        <taxon>Actinomycetes</taxon>
        <taxon>Micrococcales</taxon>
        <taxon>Micrococcaceae</taxon>
        <taxon>Arthrobacter</taxon>
    </lineage>
</organism>
<evidence type="ECO:0000256" key="1">
    <source>
        <dbReference type="ARBA" id="ARBA00007177"/>
    </source>
</evidence>
<keyword evidence="5" id="KW-1185">Reference proteome</keyword>
<keyword evidence="3" id="KW-0996">Nickel insertion</keyword>
<dbReference type="HAMAP" id="MF_01384">
    <property type="entry name" value="UreD"/>
    <property type="match status" value="1"/>
</dbReference>
<dbReference type="PANTHER" id="PTHR33643:SF1">
    <property type="entry name" value="UREASE ACCESSORY PROTEIN D"/>
    <property type="match status" value="1"/>
</dbReference>
<reference evidence="4 5" key="1">
    <citation type="submission" date="2023-08" db="EMBL/GenBank/DDBJ databases">
        <title>Arthrobacter horti sp. nov., isolated from forest soil.</title>
        <authorList>
            <person name="Park M."/>
        </authorList>
    </citation>
    <scope>NUCLEOTIDE SEQUENCE [LARGE SCALE GENOMIC DNA]</scope>
    <source>
        <strain evidence="4 5">YJM1</strain>
    </source>
</reference>